<evidence type="ECO:0000313" key="3">
    <source>
        <dbReference type="Proteomes" id="UP000499080"/>
    </source>
</evidence>
<gene>
    <name evidence="2" type="ORF">AVEN_109676_1</name>
</gene>
<reference evidence="2 3" key="1">
    <citation type="journal article" date="2019" name="Sci. Rep.">
        <title>Orb-weaving spider Araneus ventricosus genome elucidates the spidroin gene catalogue.</title>
        <authorList>
            <person name="Kono N."/>
            <person name="Nakamura H."/>
            <person name="Ohtoshi R."/>
            <person name="Moran D.A.P."/>
            <person name="Shinohara A."/>
            <person name="Yoshida Y."/>
            <person name="Fujiwara M."/>
            <person name="Mori M."/>
            <person name="Tomita M."/>
            <person name="Arakawa K."/>
        </authorList>
    </citation>
    <scope>NUCLEOTIDE SEQUENCE [LARGE SCALE GENOMIC DNA]</scope>
</reference>
<feature type="compositionally biased region" description="Basic and acidic residues" evidence="1">
    <location>
        <begin position="26"/>
        <end position="47"/>
    </location>
</feature>
<dbReference type="Proteomes" id="UP000499080">
    <property type="component" value="Unassembled WGS sequence"/>
</dbReference>
<organism evidence="2 3">
    <name type="scientific">Araneus ventricosus</name>
    <name type="common">Orbweaver spider</name>
    <name type="synonym">Epeira ventricosa</name>
    <dbReference type="NCBI Taxonomy" id="182803"/>
    <lineage>
        <taxon>Eukaryota</taxon>
        <taxon>Metazoa</taxon>
        <taxon>Ecdysozoa</taxon>
        <taxon>Arthropoda</taxon>
        <taxon>Chelicerata</taxon>
        <taxon>Arachnida</taxon>
        <taxon>Araneae</taxon>
        <taxon>Araneomorphae</taxon>
        <taxon>Entelegynae</taxon>
        <taxon>Araneoidea</taxon>
        <taxon>Araneidae</taxon>
        <taxon>Araneus</taxon>
    </lineage>
</organism>
<evidence type="ECO:0000313" key="2">
    <source>
        <dbReference type="EMBL" id="GBO20952.1"/>
    </source>
</evidence>
<feature type="compositionally biased region" description="Low complexity" evidence="1">
    <location>
        <begin position="16"/>
        <end position="25"/>
    </location>
</feature>
<name>A0A4Y2V8V3_ARAVE</name>
<proteinExistence type="predicted"/>
<comment type="caution">
    <text evidence="2">The sequence shown here is derived from an EMBL/GenBank/DDBJ whole genome shotgun (WGS) entry which is preliminary data.</text>
</comment>
<accession>A0A4Y2V8V3</accession>
<dbReference type="EMBL" id="BGPR01044224">
    <property type="protein sequence ID" value="GBO20952.1"/>
    <property type="molecule type" value="Genomic_DNA"/>
</dbReference>
<dbReference type="AlphaFoldDB" id="A0A4Y2V8V3"/>
<evidence type="ECO:0000256" key="1">
    <source>
        <dbReference type="SAM" id="MobiDB-lite"/>
    </source>
</evidence>
<feature type="region of interest" description="Disordered" evidence="1">
    <location>
        <begin position="13"/>
        <end position="48"/>
    </location>
</feature>
<sequence>MCSGRVWYGSLERRMSAQVSSSSSDHGSKLRDSSQNRPRGASERDVNIPKPQLYYAQTKKFYGSKLRGTSKKCPSENLIFLLLSRFMFW</sequence>
<keyword evidence="3" id="KW-1185">Reference proteome</keyword>
<protein>
    <submittedName>
        <fullName evidence="2">Uncharacterized protein</fullName>
    </submittedName>
</protein>